<name>A0A1J1HM17_9DIPT</name>
<dbReference type="EMBL" id="CVRI01000010">
    <property type="protein sequence ID" value="CRK89103.1"/>
    <property type="molecule type" value="Genomic_DNA"/>
</dbReference>
<feature type="region of interest" description="Disordered" evidence="2">
    <location>
        <begin position="1"/>
        <end position="23"/>
    </location>
</feature>
<evidence type="ECO:0000256" key="2">
    <source>
        <dbReference type="SAM" id="MobiDB-lite"/>
    </source>
</evidence>
<organism evidence="3 4">
    <name type="scientific">Clunio marinus</name>
    <dbReference type="NCBI Taxonomy" id="568069"/>
    <lineage>
        <taxon>Eukaryota</taxon>
        <taxon>Metazoa</taxon>
        <taxon>Ecdysozoa</taxon>
        <taxon>Arthropoda</taxon>
        <taxon>Hexapoda</taxon>
        <taxon>Insecta</taxon>
        <taxon>Pterygota</taxon>
        <taxon>Neoptera</taxon>
        <taxon>Endopterygota</taxon>
        <taxon>Diptera</taxon>
        <taxon>Nematocera</taxon>
        <taxon>Chironomoidea</taxon>
        <taxon>Chironomidae</taxon>
        <taxon>Clunio</taxon>
    </lineage>
</organism>
<accession>A0A1J1HM17</accession>
<evidence type="ECO:0000256" key="1">
    <source>
        <dbReference type="ARBA" id="ARBA00023054"/>
    </source>
</evidence>
<dbReference type="AlphaFoldDB" id="A0A1J1HM17"/>
<reference evidence="3 4" key="1">
    <citation type="submission" date="2015-04" db="EMBL/GenBank/DDBJ databases">
        <authorList>
            <person name="Syromyatnikov M.Y."/>
            <person name="Popov V.N."/>
        </authorList>
    </citation>
    <scope>NUCLEOTIDE SEQUENCE [LARGE SCALE GENOMIC DNA]</scope>
</reference>
<dbReference type="GO" id="GO:0009267">
    <property type="term" value="P:cellular response to starvation"/>
    <property type="evidence" value="ECO:0007669"/>
    <property type="project" value="TreeGrafter"/>
</dbReference>
<dbReference type="GO" id="GO:0035014">
    <property type="term" value="F:phosphatidylinositol 3-kinase regulator activity"/>
    <property type="evidence" value="ECO:0007669"/>
    <property type="project" value="TreeGrafter"/>
</dbReference>
<dbReference type="GO" id="GO:0000045">
    <property type="term" value="P:autophagosome assembly"/>
    <property type="evidence" value="ECO:0007669"/>
    <property type="project" value="TreeGrafter"/>
</dbReference>
<dbReference type="GO" id="GO:0016240">
    <property type="term" value="P:autophagosome membrane docking"/>
    <property type="evidence" value="ECO:0007669"/>
    <property type="project" value="TreeGrafter"/>
</dbReference>
<dbReference type="GO" id="GO:0097632">
    <property type="term" value="C:extrinsic component of phagophore assembly site membrane"/>
    <property type="evidence" value="ECO:0007669"/>
    <property type="project" value="TreeGrafter"/>
</dbReference>
<gene>
    <name evidence="3" type="ORF">CLUMA_CG002616</name>
</gene>
<keyword evidence="1" id="KW-0175">Coiled coil</keyword>
<dbReference type="GO" id="GO:0000423">
    <property type="term" value="P:mitophagy"/>
    <property type="evidence" value="ECO:0007669"/>
    <property type="project" value="TreeGrafter"/>
</dbReference>
<dbReference type="Pfam" id="PF10186">
    <property type="entry name" value="ATG14"/>
    <property type="match status" value="1"/>
</dbReference>
<proteinExistence type="predicted"/>
<dbReference type="PANTHER" id="PTHR13664:SF0">
    <property type="entry name" value="BECLIN 1-ASSOCIATED AUTOPHAGY-RELATED KEY REGULATOR"/>
    <property type="match status" value="1"/>
</dbReference>
<dbReference type="GO" id="GO:0035032">
    <property type="term" value="C:phosphatidylinositol 3-kinase complex, class III"/>
    <property type="evidence" value="ECO:0007669"/>
    <property type="project" value="TreeGrafter"/>
</dbReference>
<evidence type="ECO:0000313" key="3">
    <source>
        <dbReference type="EMBL" id="CRK89103.1"/>
    </source>
</evidence>
<dbReference type="InterPro" id="IPR018791">
    <property type="entry name" value="UV_resistance/autophagy_Atg14"/>
</dbReference>
<dbReference type="OrthoDB" id="16772at2759"/>
<dbReference type="GO" id="GO:0005776">
    <property type="term" value="C:autophagosome"/>
    <property type="evidence" value="ECO:0007669"/>
    <property type="project" value="TreeGrafter"/>
</dbReference>
<evidence type="ECO:0000313" key="4">
    <source>
        <dbReference type="Proteomes" id="UP000183832"/>
    </source>
</evidence>
<keyword evidence="4" id="KW-1185">Reference proteome</keyword>
<dbReference type="PANTHER" id="PTHR13664">
    <property type="entry name" value="BECLIN 1-ASSOCIATED AUTOPHAGY-RELATED KEY REGULATOR"/>
    <property type="match status" value="1"/>
</dbReference>
<dbReference type="GO" id="GO:0043495">
    <property type="term" value="F:protein-membrane adaptor activity"/>
    <property type="evidence" value="ECO:0007669"/>
    <property type="project" value="TreeGrafter"/>
</dbReference>
<dbReference type="STRING" id="568069.A0A1J1HM17"/>
<dbReference type="Proteomes" id="UP000183832">
    <property type="component" value="Unassembled WGS sequence"/>
</dbReference>
<protein>
    <submittedName>
        <fullName evidence="3">CLUMA_CG002616, isoform A</fullName>
    </submittedName>
</protein>
<sequence length="469" mass="54036">MASQPPNHFVVETESKGSSNNNNHQKWPCKLCRVDRKKFICKNCLRSGNYISSNNNNDSERFIDKQHKLKNLKNAQKLQEENFHLKFKNFIRLENLRTSILEHRSRNTILHELIKEKRETIQKLQDIKKENHDKNRAQRIILPKYEDKVNKLGDYVMEAVEKNDNLRKKSHEQMEQLKNLRRSYIDKLVKFIFPMSHQTLKSGSLHHSRKPSNESLQPDAISEIAEAMMTSGVKSGWGNDNLNDLVGKNFVIVAPSLPSNGNYQEYIDWIHSNKDGTVVVSSGTNELGNANNSAYRIAAALTYVAQLVQALSFYLDIRLPHKVSYNDFCTMGLNEQQFQKKVARLNLNIVYLCYTQNLLMRNIQPARTMENIFQLLDIRNVDLGRTGPVLDTSQRSVDSIMQSFTDIFDDEHSDSDDDSDDVTLQKDWENIGNLPLVDITQSTMVQQQSASMAGTIMNVAHSLSFWKWK</sequence>
<dbReference type="GO" id="GO:0097629">
    <property type="term" value="C:extrinsic component of omegasome membrane"/>
    <property type="evidence" value="ECO:0007669"/>
    <property type="project" value="TreeGrafter"/>
</dbReference>